<keyword evidence="2" id="KW-0732">Signal</keyword>
<evidence type="ECO:0000256" key="2">
    <source>
        <dbReference type="SAM" id="SignalP"/>
    </source>
</evidence>
<dbReference type="Proteomes" id="UP000225320">
    <property type="component" value="Unassembled WGS sequence"/>
</dbReference>
<sequence>MNRSLKGIALTGLSVSFLLAGCTTETYGLTQSEYKLVDKEFKADKMVEDMKRLHYSDEEIERQLRGALATIKTEKDEKNKSEKKAEVKAESYSRESKPETNKSGYDNDVEGFPSDEVDNADIKMVKVSEKEYPYRLYEQFVNIQYEAKELEKRNNLLFTGDKVHITRVLDQIDTTKNDVNKFASLTPPSQFKDYYEHAILRGTKDIKGNLQKVEDAVKKYGDGTYSAAKMKEIVKNGTKSIEEGIYMWLGLFEEIDEKYPDARQKALDKMKKDMKDSVNKTYIDDDSVPNPNDRIIELSSSGKELVGVWDFYKFEKVTFSIDFKKDGTMTMYESQDKEQQKKNYATGNWSYDGDKKQITLSLKEFIENGKKNEENDYEKNLPFTVKSFTGDSLRIADERDSVEKAKKHK</sequence>
<dbReference type="EMBL" id="NVOI01000158">
    <property type="protein sequence ID" value="PGG81368.1"/>
    <property type="molecule type" value="Genomic_DNA"/>
</dbReference>
<feature type="compositionally biased region" description="Basic and acidic residues" evidence="1">
    <location>
        <begin position="73"/>
        <end position="100"/>
    </location>
</feature>
<gene>
    <name evidence="4" type="ORF">CON73_29210</name>
</gene>
<accession>A0A2C4EEK9</accession>
<comment type="caution">
    <text evidence="4">The sequence shown here is derived from an EMBL/GenBank/DDBJ whole genome shotgun (WGS) entry which is preliminary data.</text>
</comment>
<proteinExistence type="predicted"/>
<dbReference type="RefSeq" id="WP_070173269.1">
    <property type="nucleotide sequence ID" value="NZ_NUBZ01000069.1"/>
</dbReference>
<organism evidence="4 5">
    <name type="scientific">Bacillus toyonensis</name>
    <dbReference type="NCBI Taxonomy" id="155322"/>
    <lineage>
        <taxon>Bacteria</taxon>
        <taxon>Bacillati</taxon>
        <taxon>Bacillota</taxon>
        <taxon>Bacilli</taxon>
        <taxon>Bacillales</taxon>
        <taxon>Bacillaceae</taxon>
        <taxon>Bacillus</taxon>
        <taxon>Bacillus cereus group</taxon>
    </lineage>
</organism>
<dbReference type="PROSITE" id="PS51257">
    <property type="entry name" value="PROKAR_LIPOPROTEIN"/>
    <property type="match status" value="1"/>
</dbReference>
<feature type="signal peptide" evidence="2">
    <location>
        <begin position="1"/>
        <end position="20"/>
    </location>
</feature>
<dbReference type="InterPro" id="IPR025057">
    <property type="entry name" value="DUF3994"/>
</dbReference>
<dbReference type="Pfam" id="PF13159">
    <property type="entry name" value="DUF3994"/>
    <property type="match status" value="1"/>
</dbReference>
<evidence type="ECO:0000313" key="4">
    <source>
        <dbReference type="EMBL" id="PGG81368.1"/>
    </source>
</evidence>
<evidence type="ECO:0000256" key="1">
    <source>
        <dbReference type="SAM" id="MobiDB-lite"/>
    </source>
</evidence>
<feature type="region of interest" description="Disordered" evidence="1">
    <location>
        <begin position="73"/>
        <end position="113"/>
    </location>
</feature>
<protein>
    <submittedName>
        <fullName evidence="4">DUF3994 domain-containing protein</fullName>
    </submittedName>
</protein>
<dbReference type="AlphaFoldDB" id="A0A2C4EEK9"/>
<feature type="domain" description="DUF3994" evidence="3">
    <location>
        <begin position="272"/>
        <end position="394"/>
    </location>
</feature>
<evidence type="ECO:0000313" key="5">
    <source>
        <dbReference type="Proteomes" id="UP000225320"/>
    </source>
</evidence>
<name>A0A2C4EEK9_9BACI</name>
<feature type="chain" id="PRO_5038814600" evidence="2">
    <location>
        <begin position="21"/>
        <end position="409"/>
    </location>
</feature>
<reference evidence="4 5" key="1">
    <citation type="submission" date="2017-09" db="EMBL/GenBank/DDBJ databases">
        <title>Large-scale bioinformatics analysis of Bacillus genomes uncovers conserved roles of natural products in bacterial physiology.</title>
        <authorList>
            <consortium name="Agbiome Team Llc"/>
            <person name="Bleich R.M."/>
            <person name="Grubbs K.J."/>
            <person name="Santa Maria K.C."/>
            <person name="Allen S.E."/>
            <person name="Farag S."/>
            <person name="Shank E.A."/>
            <person name="Bowers A."/>
        </authorList>
    </citation>
    <scope>NUCLEOTIDE SEQUENCE [LARGE SCALE GENOMIC DNA]</scope>
    <source>
        <strain evidence="4 5">AFS094862</strain>
    </source>
</reference>
<evidence type="ECO:0000259" key="3">
    <source>
        <dbReference type="Pfam" id="PF13159"/>
    </source>
</evidence>